<evidence type="ECO:0000313" key="2">
    <source>
        <dbReference type="Proteomes" id="UP000055136"/>
    </source>
</evidence>
<dbReference type="STRING" id="1748243.Tel_03290"/>
<dbReference type="AlphaFoldDB" id="A0A0S2TAS1"/>
<dbReference type="Proteomes" id="UP000055136">
    <property type="component" value="Chromosome"/>
</dbReference>
<sequence>MRSSKGQKKYVGIHNDRYGGMTDTGKIIRDAWIFGIIPETQTCEGWLSEGIQDLWHKTSNEWGKYGFQVSKLPPELRERFERIQTEAVERAKQQGWDPQRDVEEDQ</sequence>
<reference evidence="1" key="1">
    <citation type="submission" date="2015-10" db="EMBL/GenBank/DDBJ databases">
        <title>Description of Candidatus Tenderia electrophaga gen. nov, sp. nov., an Uncultivated Electroautotroph from a Biocathode Enrichment.</title>
        <authorList>
            <person name="Eddie B.J."/>
            <person name="Malanoski A.P."/>
            <person name="Wang Z."/>
            <person name="Hall R.J."/>
            <person name="Oh S.D."/>
            <person name="Heiner C."/>
            <person name="Lin B."/>
            <person name="Strycharz-Glaven S.M."/>
        </authorList>
    </citation>
    <scope>NUCLEOTIDE SEQUENCE [LARGE SCALE GENOMIC DNA]</scope>
    <source>
        <strain evidence="1">NRL1</strain>
    </source>
</reference>
<name>A0A0S2TAS1_9GAMM</name>
<organism evidence="1 2">
    <name type="scientific">Candidatus Tenderia electrophaga</name>
    <dbReference type="NCBI Taxonomy" id="1748243"/>
    <lineage>
        <taxon>Bacteria</taxon>
        <taxon>Pseudomonadati</taxon>
        <taxon>Pseudomonadota</taxon>
        <taxon>Gammaproteobacteria</taxon>
        <taxon>Candidatus Tenderiales</taxon>
        <taxon>Candidatus Tenderiaceae</taxon>
        <taxon>Candidatus Tenderia</taxon>
    </lineage>
</organism>
<protein>
    <submittedName>
        <fullName evidence="1">Uncharacterized protein</fullName>
    </submittedName>
</protein>
<evidence type="ECO:0000313" key="1">
    <source>
        <dbReference type="EMBL" id="ALP52247.1"/>
    </source>
</evidence>
<keyword evidence="2" id="KW-1185">Reference proteome</keyword>
<dbReference type="KEGG" id="tee:Tel_03290"/>
<proteinExistence type="predicted"/>
<dbReference type="EMBL" id="CP013099">
    <property type="protein sequence ID" value="ALP52247.1"/>
    <property type="molecule type" value="Genomic_DNA"/>
</dbReference>
<accession>A0A0S2TAS1</accession>
<gene>
    <name evidence="1" type="ORF">Tel_03290</name>
</gene>